<feature type="active site" description="Nucleophile" evidence="4">
    <location>
        <position position="370"/>
    </location>
</feature>
<dbReference type="Gene3D" id="2.40.50.140">
    <property type="entry name" value="Nucleic acid-binding proteins"/>
    <property type="match status" value="1"/>
</dbReference>
<dbReference type="Proteomes" id="UP000190395">
    <property type="component" value="Unassembled WGS sequence"/>
</dbReference>
<evidence type="ECO:0000256" key="2">
    <source>
        <dbReference type="ARBA" id="ARBA00022679"/>
    </source>
</evidence>
<evidence type="ECO:0000259" key="5">
    <source>
        <dbReference type="PROSITE" id="PS50926"/>
    </source>
</evidence>
<dbReference type="GO" id="GO:0070041">
    <property type="term" value="F:rRNA (uridine-C5-)-methyltransferase activity"/>
    <property type="evidence" value="ECO:0007669"/>
    <property type="project" value="TreeGrafter"/>
</dbReference>
<dbReference type="STRING" id="225004.SAMN02745152_00249"/>
<keyword evidence="7" id="KW-1185">Reference proteome</keyword>
<dbReference type="PANTHER" id="PTHR11061">
    <property type="entry name" value="RNA M5U METHYLTRANSFERASE"/>
    <property type="match status" value="1"/>
</dbReference>
<dbReference type="PROSITE" id="PS50926">
    <property type="entry name" value="TRAM"/>
    <property type="match status" value="1"/>
</dbReference>
<evidence type="ECO:0000256" key="3">
    <source>
        <dbReference type="ARBA" id="ARBA00022691"/>
    </source>
</evidence>
<protein>
    <submittedName>
        <fullName evidence="6">23S rRNA (Uracil1939-C5)-methyltransferase</fullName>
    </submittedName>
</protein>
<dbReference type="NCBIfam" id="TIGR00479">
    <property type="entry name" value="rumA"/>
    <property type="match status" value="1"/>
</dbReference>
<dbReference type="InterPro" id="IPR002792">
    <property type="entry name" value="TRAM_dom"/>
</dbReference>
<dbReference type="RefSeq" id="WP_078930007.1">
    <property type="nucleotide sequence ID" value="NZ_FUXC01000001.1"/>
</dbReference>
<dbReference type="SUPFAM" id="SSF53335">
    <property type="entry name" value="S-adenosyl-L-methionine-dependent methyltransferases"/>
    <property type="match status" value="1"/>
</dbReference>
<feature type="binding site" evidence="4">
    <location>
        <position position="247"/>
    </location>
    <ligand>
        <name>S-adenosyl-L-methionine</name>
        <dbReference type="ChEBI" id="CHEBI:59789"/>
    </ligand>
</feature>
<comment type="similarity">
    <text evidence="4">Belongs to the class I-like SAM-binding methyltransferase superfamily. RNA M5U methyltransferase family.</text>
</comment>
<dbReference type="EMBL" id="FUXC01000001">
    <property type="protein sequence ID" value="SJZ44251.1"/>
    <property type="molecule type" value="Genomic_DNA"/>
</dbReference>
<organism evidence="6 7">
    <name type="scientific">Treponema berlinense</name>
    <dbReference type="NCBI Taxonomy" id="225004"/>
    <lineage>
        <taxon>Bacteria</taxon>
        <taxon>Pseudomonadati</taxon>
        <taxon>Spirochaetota</taxon>
        <taxon>Spirochaetia</taxon>
        <taxon>Spirochaetales</taxon>
        <taxon>Treponemataceae</taxon>
        <taxon>Treponema</taxon>
    </lineage>
</organism>
<dbReference type="PANTHER" id="PTHR11061:SF30">
    <property type="entry name" value="TRNA (URACIL(54)-C(5))-METHYLTRANSFERASE"/>
    <property type="match status" value="1"/>
</dbReference>
<dbReference type="Pfam" id="PF05958">
    <property type="entry name" value="tRNA_U5-meth_tr"/>
    <property type="match status" value="1"/>
</dbReference>
<feature type="binding site" evidence="4">
    <location>
        <position position="343"/>
    </location>
    <ligand>
        <name>S-adenosyl-L-methionine</name>
        <dbReference type="ChEBI" id="CHEBI:59789"/>
    </ligand>
</feature>
<keyword evidence="3 4" id="KW-0949">S-adenosyl-L-methionine</keyword>
<evidence type="ECO:0000256" key="1">
    <source>
        <dbReference type="ARBA" id="ARBA00022603"/>
    </source>
</evidence>
<dbReference type="GeneID" id="303366526"/>
<dbReference type="InterPro" id="IPR010280">
    <property type="entry name" value="U5_MeTrfase_fam"/>
</dbReference>
<evidence type="ECO:0000313" key="7">
    <source>
        <dbReference type="Proteomes" id="UP000190395"/>
    </source>
</evidence>
<dbReference type="AlphaFoldDB" id="A0A1T4KPC6"/>
<reference evidence="6 7" key="1">
    <citation type="submission" date="2017-02" db="EMBL/GenBank/DDBJ databases">
        <authorList>
            <person name="Peterson S.W."/>
        </authorList>
    </citation>
    <scope>NUCLEOTIDE SEQUENCE [LARGE SCALE GENOMIC DNA]</scope>
    <source>
        <strain evidence="6 7">ATCC BAA-909</strain>
    </source>
</reference>
<name>A0A1T4KPC6_9SPIR</name>
<dbReference type="Gene3D" id="2.40.50.1070">
    <property type="match status" value="1"/>
</dbReference>
<keyword evidence="1 4" id="KW-0489">Methyltransferase</keyword>
<dbReference type="SUPFAM" id="SSF50249">
    <property type="entry name" value="Nucleic acid-binding proteins"/>
    <property type="match status" value="1"/>
</dbReference>
<feature type="binding site" evidence="4">
    <location>
        <position position="273"/>
    </location>
    <ligand>
        <name>S-adenosyl-L-methionine</name>
        <dbReference type="ChEBI" id="CHEBI:59789"/>
    </ligand>
</feature>
<feature type="domain" description="TRAM" evidence="5">
    <location>
        <begin position="1"/>
        <end position="55"/>
    </location>
</feature>
<sequence>MEKITVIPEKMVFGGSCLAKVNGKNVFIPYAIPGEKIEISIKKSFRDYDIAEIEKVIEPSVHRQLPFCPLYGKCGGCNMQHIDIDFQRELRKQMLADCFEREGINVPEIETISGEPANYRSRIQLTDGGLNEKQSNNILKLDFCPIATDEINSYLKNVSQEKRPLGRVHFFGDKRIVSSAQNEYDHLVIADETKKELWVSKQVGKSKKKAKNKVRQRFAGTLADTRNNCTVCILGKQIEFDVQGFFQSNMDVLEKTIKAVTFNMGGENVLDMYCGAGTFSVFLADIFKKTTLVEHNRDALVHAEVNMAGKKHETYGLSGSRWVKENAPMILEKNGPFDAVVIDPPRSGMEKEVCSWLCKNKTAQIRSISCDPATQARDASYLIRSGYKLTKLYLLDFYPQTSHIESLAYFEFV</sequence>
<dbReference type="Gene3D" id="3.40.50.150">
    <property type="entry name" value="Vaccinia Virus protein VP39"/>
    <property type="match status" value="1"/>
</dbReference>
<dbReference type="PROSITE" id="PS51687">
    <property type="entry name" value="SAM_MT_RNA_M5U"/>
    <property type="match status" value="1"/>
</dbReference>
<evidence type="ECO:0000313" key="6">
    <source>
        <dbReference type="EMBL" id="SJZ44251.1"/>
    </source>
</evidence>
<dbReference type="InterPro" id="IPR012340">
    <property type="entry name" value="NA-bd_OB-fold"/>
</dbReference>
<dbReference type="GO" id="GO:0070475">
    <property type="term" value="P:rRNA base methylation"/>
    <property type="evidence" value="ECO:0007669"/>
    <property type="project" value="TreeGrafter"/>
</dbReference>
<feature type="binding site" evidence="4">
    <location>
        <position position="294"/>
    </location>
    <ligand>
        <name>S-adenosyl-L-methionine</name>
        <dbReference type="ChEBI" id="CHEBI:59789"/>
    </ligand>
</feature>
<gene>
    <name evidence="6" type="ORF">SAMN02745152_00249</name>
</gene>
<keyword evidence="2 4" id="KW-0808">Transferase</keyword>
<dbReference type="CDD" id="cd02440">
    <property type="entry name" value="AdoMet_MTases"/>
    <property type="match status" value="1"/>
</dbReference>
<dbReference type="InterPro" id="IPR029063">
    <property type="entry name" value="SAM-dependent_MTases_sf"/>
</dbReference>
<proteinExistence type="inferred from homology"/>
<accession>A0A1T4KPC6</accession>
<evidence type="ECO:0000256" key="4">
    <source>
        <dbReference type="PROSITE-ProRule" id="PRU01024"/>
    </source>
</evidence>